<dbReference type="EMBL" id="CAUOFW020003336">
    <property type="protein sequence ID" value="CAK9159323.1"/>
    <property type="molecule type" value="Genomic_DNA"/>
</dbReference>
<keyword evidence="4" id="KW-0349">Heme</keyword>
<dbReference type="GO" id="GO:0016020">
    <property type="term" value="C:membrane"/>
    <property type="evidence" value="ECO:0007669"/>
    <property type="project" value="UniProtKB-SubCell"/>
</dbReference>
<comment type="cofactor">
    <cofactor evidence="1">
        <name>heme</name>
        <dbReference type="ChEBI" id="CHEBI:30413"/>
    </cofactor>
</comment>
<dbReference type="Pfam" id="PF00067">
    <property type="entry name" value="p450"/>
    <property type="match status" value="1"/>
</dbReference>
<name>A0ABC8SR32_9AQUA</name>
<evidence type="ECO:0000256" key="9">
    <source>
        <dbReference type="ARBA" id="ARBA00023136"/>
    </source>
</evidence>
<keyword evidence="6" id="KW-0560">Oxidoreductase</keyword>
<dbReference type="Gene3D" id="1.10.630.10">
    <property type="entry name" value="Cytochrome P450"/>
    <property type="match status" value="1"/>
</dbReference>
<keyword evidence="10" id="KW-0175">Coiled coil</keyword>
<sequence>MANYTILFLILLISTILLRVLFKSRKPPLPPSPTALPIIGHLHLLAPIPHLALHKLSKRYGPLIHIFLGSVPCVVASSPEMAKEVLKTNESSFSNRPSVAAIDYINYGLQDFAFGPCGPYWKFMKKLCISELLGGRTLDLLHPVRRDEIQRFIKLLSKKATAGESVDVGGELIKLANNVISRMLMSKRCSENEDDASQIRKLMQEIKELPGKFNLFEYIWFCKCLSLQGFRKRLRNVRDNYHDMMERIIREHQEARRKWKESGGASDVVKDLLHILLDISEDQSSEMRLTQEDIKAFILCFEWKVGVGGNDTVDMEEGPGFTVPRAHSLVCVPMPRLNLFPSKLADLIH</sequence>
<evidence type="ECO:0000256" key="2">
    <source>
        <dbReference type="ARBA" id="ARBA00004370"/>
    </source>
</evidence>
<accession>A0ABC8SR32</accession>
<evidence type="ECO:0000256" key="7">
    <source>
        <dbReference type="ARBA" id="ARBA00023004"/>
    </source>
</evidence>
<reference evidence="12 13" key="1">
    <citation type="submission" date="2024-02" db="EMBL/GenBank/DDBJ databases">
        <authorList>
            <person name="Vignale AGUSTIN F."/>
            <person name="Sosa J E."/>
            <person name="Modenutti C."/>
        </authorList>
    </citation>
    <scope>NUCLEOTIDE SEQUENCE [LARGE SCALE GENOMIC DNA]</scope>
</reference>
<dbReference type="Proteomes" id="UP001642360">
    <property type="component" value="Unassembled WGS sequence"/>
</dbReference>
<dbReference type="PRINTS" id="PR00463">
    <property type="entry name" value="EP450I"/>
</dbReference>
<keyword evidence="9 11" id="KW-0472">Membrane</keyword>
<evidence type="ECO:0000313" key="13">
    <source>
        <dbReference type="Proteomes" id="UP001642360"/>
    </source>
</evidence>
<dbReference type="PANTHER" id="PTHR47943">
    <property type="entry name" value="CYTOCHROME P450 93A3-LIKE"/>
    <property type="match status" value="1"/>
</dbReference>
<organism evidence="12 13">
    <name type="scientific">Ilex paraguariensis</name>
    <name type="common">yerba mate</name>
    <dbReference type="NCBI Taxonomy" id="185542"/>
    <lineage>
        <taxon>Eukaryota</taxon>
        <taxon>Viridiplantae</taxon>
        <taxon>Streptophyta</taxon>
        <taxon>Embryophyta</taxon>
        <taxon>Tracheophyta</taxon>
        <taxon>Spermatophyta</taxon>
        <taxon>Magnoliopsida</taxon>
        <taxon>eudicotyledons</taxon>
        <taxon>Gunneridae</taxon>
        <taxon>Pentapetalae</taxon>
        <taxon>asterids</taxon>
        <taxon>campanulids</taxon>
        <taxon>Aquifoliales</taxon>
        <taxon>Aquifoliaceae</taxon>
        <taxon>Ilex</taxon>
    </lineage>
</organism>
<feature type="coiled-coil region" evidence="10">
    <location>
        <begin position="227"/>
        <end position="258"/>
    </location>
</feature>
<dbReference type="GO" id="GO:0046872">
    <property type="term" value="F:metal ion binding"/>
    <property type="evidence" value="ECO:0007669"/>
    <property type="project" value="UniProtKB-KW"/>
</dbReference>
<evidence type="ECO:0000256" key="6">
    <source>
        <dbReference type="ARBA" id="ARBA00023002"/>
    </source>
</evidence>
<gene>
    <name evidence="12" type="ORF">ILEXP_LOCUS28021</name>
</gene>
<dbReference type="PANTHER" id="PTHR47943:SF8">
    <property type="entry name" value="CYTOCHROME P450"/>
    <property type="match status" value="1"/>
</dbReference>
<protein>
    <submittedName>
        <fullName evidence="12">Uncharacterized protein</fullName>
    </submittedName>
</protein>
<dbReference type="InterPro" id="IPR001128">
    <property type="entry name" value="Cyt_P450"/>
</dbReference>
<dbReference type="InterPro" id="IPR036396">
    <property type="entry name" value="Cyt_P450_sf"/>
</dbReference>
<evidence type="ECO:0000256" key="11">
    <source>
        <dbReference type="SAM" id="Phobius"/>
    </source>
</evidence>
<evidence type="ECO:0000313" key="12">
    <source>
        <dbReference type="EMBL" id="CAK9159323.1"/>
    </source>
</evidence>
<evidence type="ECO:0000256" key="3">
    <source>
        <dbReference type="ARBA" id="ARBA00010617"/>
    </source>
</evidence>
<dbReference type="GO" id="GO:0004497">
    <property type="term" value="F:monooxygenase activity"/>
    <property type="evidence" value="ECO:0007669"/>
    <property type="project" value="UniProtKB-KW"/>
</dbReference>
<keyword evidence="11" id="KW-1133">Transmembrane helix</keyword>
<evidence type="ECO:0000256" key="1">
    <source>
        <dbReference type="ARBA" id="ARBA00001971"/>
    </source>
</evidence>
<comment type="caution">
    <text evidence="12">The sequence shown here is derived from an EMBL/GenBank/DDBJ whole genome shotgun (WGS) entry which is preliminary data.</text>
</comment>
<keyword evidence="5" id="KW-0479">Metal-binding</keyword>
<dbReference type="InterPro" id="IPR002401">
    <property type="entry name" value="Cyt_P450_E_grp-I"/>
</dbReference>
<proteinExistence type="inferred from homology"/>
<comment type="subcellular location">
    <subcellularLocation>
        <location evidence="2">Membrane</location>
    </subcellularLocation>
</comment>
<comment type="similarity">
    <text evidence="3">Belongs to the cytochrome P450 family.</text>
</comment>
<dbReference type="SUPFAM" id="SSF48264">
    <property type="entry name" value="Cytochrome P450"/>
    <property type="match status" value="1"/>
</dbReference>
<evidence type="ECO:0000256" key="4">
    <source>
        <dbReference type="ARBA" id="ARBA00022617"/>
    </source>
</evidence>
<keyword evidence="8" id="KW-0503">Monooxygenase</keyword>
<feature type="transmembrane region" description="Helical" evidence="11">
    <location>
        <begin position="6"/>
        <end position="22"/>
    </location>
</feature>
<keyword evidence="13" id="KW-1185">Reference proteome</keyword>
<evidence type="ECO:0000256" key="8">
    <source>
        <dbReference type="ARBA" id="ARBA00023033"/>
    </source>
</evidence>
<keyword evidence="7" id="KW-0408">Iron</keyword>
<keyword evidence="11" id="KW-0812">Transmembrane</keyword>
<dbReference type="AlphaFoldDB" id="A0ABC8SR32"/>
<evidence type="ECO:0000256" key="10">
    <source>
        <dbReference type="SAM" id="Coils"/>
    </source>
</evidence>
<evidence type="ECO:0000256" key="5">
    <source>
        <dbReference type="ARBA" id="ARBA00022723"/>
    </source>
</evidence>